<dbReference type="AlphaFoldDB" id="A0A3E2WY20"/>
<proteinExistence type="predicted"/>
<dbReference type="Pfam" id="PF13228">
    <property type="entry name" value="DUF4037"/>
    <property type="match status" value="1"/>
</dbReference>
<evidence type="ECO:0000259" key="1">
    <source>
        <dbReference type="Pfam" id="PF13228"/>
    </source>
</evidence>
<dbReference type="RefSeq" id="WP_025656960.1">
    <property type="nucleotide sequence ID" value="NZ_QVIA01000007.1"/>
</dbReference>
<feature type="domain" description="DUF4037" evidence="1">
    <location>
        <begin position="126"/>
        <end position="225"/>
    </location>
</feature>
<dbReference type="InterPro" id="IPR025117">
    <property type="entry name" value="DUF4037"/>
</dbReference>
<reference evidence="2 3" key="1">
    <citation type="submission" date="2018-08" db="EMBL/GenBank/DDBJ databases">
        <title>A genome reference for cultivated species of the human gut microbiota.</title>
        <authorList>
            <person name="Zou Y."/>
            <person name="Xue W."/>
            <person name="Luo G."/>
        </authorList>
    </citation>
    <scope>NUCLEOTIDE SEQUENCE [LARGE SCALE GENOMIC DNA]</scope>
    <source>
        <strain evidence="2 3">AF19-21</strain>
    </source>
</reference>
<dbReference type="EMBL" id="QVIA01000007">
    <property type="protein sequence ID" value="RGC33065.1"/>
    <property type="molecule type" value="Genomic_DNA"/>
</dbReference>
<accession>A0A3E2WY20</accession>
<sequence>MNGLEISKRYFTACGLPMLQKEFSDYTQVIAAGLAGQGSECLGFDDEISRDHDWGPGFCLWLPQKYYDEIGGALQLAYDALPGCNGGCTDSFYTPERRKRVGVHSIEEFYSSLIGYPRAPDHNLEWLRVPEHYFAMSVNGEVFCDPLGEFTKIRNILAGFFPEDVLKKKLAGKCAAMGQAGQYNYARCIQRRDFAAAALTCSRFVTAALGALYLLNGRYMPFYKWVFRGAEELSEPKGCAEELKKLILLSDVNESVKKALLIERVCIQISKEVIRRGWSRAGDSFMQFHAEQIMEHITDPVLRSLPVMAGES</sequence>
<comment type="caution">
    <text evidence="2">The sequence shown here is derived from an EMBL/GenBank/DDBJ whole genome shotgun (WGS) entry which is preliminary data.</text>
</comment>
<protein>
    <submittedName>
        <fullName evidence="2">DUF4037 domain-containing protein</fullName>
    </submittedName>
</protein>
<gene>
    <name evidence="2" type="ORF">DWX41_08350</name>
</gene>
<dbReference type="GeneID" id="93334723"/>
<evidence type="ECO:0000313" key="2">
    <source>
        <dbReference type="EMBL" id="RGC33065.1"/>
    </source>
</evidence>
<organism evidence="2 3">
    <name type="scientific">Hungatella hathewayi</name>
    <dbReference type="NCBI Taxonomy" id="154046"/>
    <lineage>
        <taxon>Bacteria</taxon>
        <taxon>Bacillati</taxon>
        <taxon>Bacillota</taxon>
        <taxon>Clostridia</taxon>
        <taxon>Lachnospirales</taxon>
        <taxon>Lachnospiraceae</taxon>
        <taxon>Hungatella</taxon>
    </lineage>
</organism>
<dbReference type="Proteomes" id="UP000261111">
    <property type="component" value="Unassembled WGS sequence"/>
</dbReference>
<name>A0A3E2WY20_9FIRM</name>
<evidence type="ECO:0000313" key="3">
    <source>
        <dbReference type="Proteomes" id="UP000261111"/>
    </source>
</evidence>